<keyword evidence="1" id="KW-0106">Calcium</keyword>
<organism evidence="5 6">
    <name type="scientific">Synchytrium endobioticum</name>
    <dbReference type="NCBI Taxonomy" id="286115"/>
    <lineage>
        <taxon>Eukaryota</taxon>
        <taxon>Fungi</taxon>
        <taxon>Fungi incertae sedis</taxon>
        <taxon>Chytridiomycota</taxon>
        <taxon>Chytridiomycota incertae sedis</taxon>
        <taxon>Chytridiomycetes</taxon>
        <taxon>Synchytriales</taxon>
        <taxon>Synchytriaceae</taxon>
        <taxon>Synchytrium</taxon>
    </lineage>
</organism>
<feature type="coiled-coil region" evidence="2">
    <location>
        <begin position="209"/>
        <end position="236"/>
    </location>
</feature>
<dbReference type="SUPFAM" id="SSF47473">
    <property type="entry name" value="EF-hand"/>
    <property type="match status" value="1"/>
</dbReference>
<dbReference type="Proteomes" id="UP000317494">
    <property type="component" value="Unassembled WGS sequence"/>
</dbReference>
<evidence type="ECO:0000313" key="4">
    <source>
        <dbReference type="EMBL" id="TPX46727.1"/>
    </source>
</evidence>
<dbReference type="Proteomes" id="UP000320475">
    <property type="component" value="Unassembled WGS sequence"/>
</dbReference>
<dbReference type="PROSITE" id="PS50222">
    <property type="entry name" value="EF_HAND_2"/>
    <property type="match status" value="2"/>
</dbReference>
<evidence type="ECO:0000256" key="2">
    <source>
        <dbReference type="SAM" id="Coils"/>
    </source>
</evidence>
<dbReference type="CDD" id="cd00051">
    <property type="entry name" value="EFh"/>
    <property type="match status" value="1"/>
</dbReference>
<evidence type="ECO:0000313" key="6">
    <source>
        <dbReference type="Proteomes" id="UP000317494"/>
    </source>
</evidence>
<reference evidence="6 7" key="1">
    <citation type="journal article" date="2019" name="Sci. Rep.">
        <title>Comparative genomics of chytrid fungi reveal insights into the obligate biotrophic and pathogenic lifestyle of Synchytrium endobioticum.</title>
        <authorList>
            <person name="van de Vossenberg B.T.L.H."/>
            <person name="Warris S."/>
            <person name="Nguyen H.D.T."/>
            <person name="van Gent-Pelzer M.P.E."/>
            <person name="Joly D.L."/>
            <person name="van de Geest H.C."/>
            <person name="Bonants P.J.M."/>
            <person name="Smith D.S."/>
            <person name="Levesque C.A."/>
            <person name="van der Lee T.A.J."/>
        </authorList>
    </citation>
    <scope>NUCLEOTIDE SEQUENCE [LARGE SCALE GENOMIC DNA]</scope>
    <source>
        <strain evidence="4 7">LEV6574</strain>
        <strain evidence="5 6">MB42</strain>
    </source>
</reference>
<gene>
    <name evidence="4" type="ORF">SeLEV6574_g03085</name>
    <name evidence="5" type="ORF">SeMB42_g01866</name>
</gene>
<protein>
    <recommendedName>
        <fullName evidence="3">EF-hand domain-containing protein</fullName>
    </recommendedName>
</protein>
<dbReference type="InterPro" id="IPR002048">
    <property type="entry name" value="EF_hand_dom"/>
</dbReference>
<dbReference type="SMART" id="SM00054">
    <property type="entry name" value="EFh"/>
    <property type="match status" value="2"/>
</dbReference>
<dbReference type="InterPro" id="IPR018247">
    <property type="entry name" value="EF_Hand_1_Ca_BS"/>
</dbReference>
<sequence length="241" mass="25849">MRGCGALTDALDWASSIIRGAIRPGSGTSDTAQHTAHNTTMSKSRLAIPATLTLESSYADVVLYGFGALDTDTVETLKALFRKHDSSGTGLLDQFQVSRMFEELGEAKTATEVRQAIRDVDSDKDGKIDWSDFLRMRAGPPVSQMILQPPTSDAPAAASGRAATTGLNPKALFFEQQLHAAGKNSTVDNKAAIDAALAEKKRVAGIRQEEDARVKATQAEEDRRKIESRAKLASRAAAFAQ</sequence>
<evidence type="ECO:0000313" key="7">
    <source>
        <dbReference type="Proteomes" id="UP000320475"/>
    </source>
</evidence>
<evidence type="ECO:0000313" key="5">
    <source>
        <dbReference type="EMBL" id="TPX51571.1"/>
    </source>
</evidence>
<keyword evidence="6" id="KW-1185">Reference proteome</keyword>
<name>A0A507DJH8_9FUNG</name>
<dbReference type="STRING" id="286115.A0A507DJH8"/>
<dbReference type="GO" id="GO:0005509">
    <property type="term" value="F:calcium ion binding"/>
    <property type="evidence" value="ECO:0007669"/>
    <property type="project" value="InterPro"/>
</dbReference>
<dbReference type="OrthoDB" id="431378at2759"/>
<dbReference type="AlphaFoldDB" id="A0A507DJH8"/>
<comment type="caution">
    <text evidence="5">The sequence shown here is derived from an EMBL/GenBank/DDBJ whole genome shotgun (WGS) entry which is preliminary data.</text>
</comment>
<evidence type="ECO:0000259" key="3">
    <source>
        <dbReference type="PROSITE" id="PS50222"/>
    </source>
</evidence>
<feature type="domain" description="EF-hand" evidence="3">
    <location>
        <begin position="72"/>
        <end position="107"/>
    </location>
</feature>
<dbReference type="Gene3D" id="1.10.238.10">
    <property type="entry name" value="EF-hand"/>
    <property type="match status" value="1"/>
</dbReference>
<keyword evidence="2" id="KW-0175">Coiled coil</keyword>
<dbReference type="PROSITE" id="PS00018">
    <property type="entry name" value="EF_HAND_1"/>
    <property type="match status" value="1"/>
</dbReference>
<dbReference type="VEuPathDB" id="FungiDB:SeMB42_g01866"/>
<dbReference type="Pfam" id="PF13499">
    <property type="entry name" value="EF-hand_7"/>
    <property type="match status" value="1"/>
</dbReference>
<dbReference type="EMBL" id="QEAN01000052">
    <property type="protein sequence ID" value="TPX51571.1"/>
    <property type="molecule type" value="Genomic_DNA"/>
</dbReference>
<feature type="domain" description="EF-hand" evidence="3">
    <location>
        <begin position="108"/>
        <end position="143"/>
    </location>
</feature>
<proteinExistence type="predicted"/>
<accession>A0A507DJH8</accession>
<dbReference type="InterPro" id="IPR011992">
    <property type="entry name" value="EF-hand-dom_pair"/>
</dbReference>
<evidence type="ECO:0000256" key="1">
    <source>
        <dbReference type="ARBA" id="ARBA00022837"/>
    </source>
</evidence>
<dbReference type="EMBL" id="QEAM01000096">
    <property type="protein sequence ID" value="TPX46727.1"/>
    <property type="molecule type" value="Genomic_DNA"/>
</dbReference>